<evidence type="ECO:0000256" key="10">
    <source>
        <dbReference type="SAM" id="Phobius"/>
    </source>
</evidence>
<dbReference type="AlphaFoldDB" id="A0AAU7AR49"/>
<feature type="transmembrane region" description="Helical" evidence="10">
    <location>
        <begin position="126"/>
        <end position="152"/>
    </location>
</feature>
<dbReference type="GO" id="GO:0015293">
    <property type="term" value="F:symporter activity"/>
    <property type="evidence" value="ECO:0007669"/>
    <property type="project" value="UniProtKB-KW"/>
</dbReference>
<dbReference type="InterPro" id="IPR038377">
    <property type="entry name" value="Na/Glc_symporter_sf"/>
</dbReference>
<evidence type="ECO:0000313" key="11">
    <source>
        <dbReference type="EMBL" id="XAY04097.1"/>
    </source>
</evidence>
<keyword evidence="6" id="KW-0769">Symport</keyword>
<feature type="transmembrane region" description="Helical" evidence="10">
    <location>
        <begin position="186"/>
        <end position="204"/>
    </location>
</feature>
<feature type="transmembrane region" description="Helical" evidence="10">
    <location>
        <begin position="81"/>
        <end position="99"/>
    </location>
</feature>
<dbReference type="PANTHER" id="PTHR48086:SF6">
    <property type="entry name" value="CATION_ACETATE SYMPORTER ACTP"/>
    <property type="match status" value="1"/>
</dbReference>
<dbReference type="PANTHER" id="PTHR48086">
    <property type="entry name" value="SODIUM/PROLINE SYMPORTER-RELATED"/>
    <property type="match status" value="1"/>
</dbReference>
<feature type="transmembrane region" description="Helical" evidence="10">
    <location>
        <begin position="52"/>
        <end position="75"/>
    </location>
</feature>
<dbReference type="Pfam" id="PF00474">
    <property type="entry name" value="SSF"/>
    <property type="match status" value="1"/>
</dbReference>
<dbReference type="PROSITE" id="PS50283">
    <property type="entry name" value="NA_SOLUT_SYMP_3"/>
    <property type="match status" value="1"/>
</dbReference>
<comment type="similarity">
    <text evidence="2 9">Belongs to the sodium:solute symporter (SSF) (TC 2.A.21) family.</text>
</comment>
<dbReference type="InterPro" id="IPR050277">
    <property type="entry name" value="Sodium:Solute_Symporter"/>
</dbReference>
<sequence length="549" mass="56725">MTVLAASVNVEALVIFAFVLGITLAITYWASKRMTGADSFFAAGRSITAFQNGLAISGDYLSAASFLGIAGLIFIFGFDGFLYSVGFLVAFLTVMFLLAERMRNAGKYTIADVLSFRLNERPARTAAAAGTLTVAAFYLIAQMVGAGVLIQALVGFDFSVAVLLTGVFMLMYVIFGGMLATTWVQIIKACLLMVGILIMSAFVLERVGFNPIELFNRAEANTTAESTFSLGPGTFLSSPVDTVSLGIALVLGTAGLPHILIRFFTVPDGKAARGSVVIAMFIIGGFYILTTFIGFGARAFLGQEGVAAAGTGGNLAAPNLAQFLGGGEGTFGGDLFLAVIAAVAFATILAVVAGLVLSASGAVAHDIWTSIIRKGKPHSDKEEIMVARIAATSIGAISIAIAIIGGEGLNVSFMVGLAFAVAASANFPALVCALSWRRFNTTGAVTGVTFGIVSSIFLVIISPKVWPGPDGEGGMLSFYDLANPGIISIPLGFFGCWLGTVLGKPEVGQRSFDELYVRSETGLQAEGSVLVPTGPAAAATPPPAVAGGR</sequence>
<feature type="transmembrane region" description="Helical" evidence="10">
    <location>
        <begin position="335"/>
        <end position="364"/>
    </location>
</feature>
<dbReference type="CDD" id="cd11480">
    <property type="entry name" value="SLC5sbd_u4"/>
    <property type="match status" value="1"/>
</dbReference>
<evidence type="ECO:0000256" key="2">
    <source>
        <dbReference type="ARBA" id="ARBA00006434"/>
    </source>
</evidence>
<comment type="subcellular location">
    <subcellularLocation>
        <location evidence="1">Cell membrane</location>
        <topology evidence="1">Multi-pass membrane protein</topology>
    </subcellularLocation>
</comment>
<keyword evidence="5 10" id="KW-0812">Transmembrane</keyword>
<feature type="transmembrane region" description="Helical" evidence="10">
    <location>
        <begin position="443"/>
        <end position="461"/>
    </location>
</feature>
<keyword evidence="4" id="KW-1003">Cell membrane</keyword>
<accession>A0AAU7AR49</accession>
<feature type="transmembrane region" description="Helical" evidence="10">
    <location>
        <begin position="385"/>
        <end position="405"/>
    </location>
</feature>
<feature type="transmembrane region" description="Helical" evidence="10">
    <location>
        <begin position="276"/>
        <end position="297"/>
    </location>
</feature>
<gene>
    <name evidence="11" type="primary">actP_2</name>
    <name evidence="11" type="ORF">DSM112329_00926</name>
</gene>
<keyword evidence="8 10" id="KW-0472">Membrane</keyword>
<feature type="transmembrane region" description="Helical" evidence="10">
    <location>
        <begin position="158"/>
        <end position="179"/>
    </location>
</feature>
<feature type="transmembrane region" description="Helical" evidence="10">
    <location>
        <begin position="243"/>
        <end position="264"/>
    </location>
</feature>
<dbReference type="Gene3D" id="1.20.1730.10">
    <property type="entry name" value="Sodium/glucose cotransporter"/>
    <property type="match status" value="1"/>
</dbReference>
<dbReference type="InterPro" id="IPR001734">
    <property type="entry name" value="Na/solute_symporter"/>
</dbReference>
<protein>
    <submittedName>
        <fullName evidence="11">Cation/acetate symporter ActP</fullName>
    </submittedName>
</protein>
<evidence type="ECO:0000256" key="3">
    <source>
        <dbReference type="ARBA" id="ARBA00022448"/>
    </source>
</evidence>
<dbReference type="EMBL" id="CP114014">
    <property type="protein sequence ID" value="XAY04097.1"/>
    <property type="molecule type" value="Genomic_DNA"/>
</dbReference>
<name>A0AAU7AR49_9ACTN</name>
<feature type="transmembrane region" description="Helical" evidence="10">
    <location>
        <begin position="411"/>
        <end position="436"/>
    </location>
</feature>
<dbReference type="NCBIfam" id="TIGR00813">
    <property type="entry name" value="sss"/>
    <property type="match status" value="1"/>
</dbReference>
<evidence type="ECO:0000256" key="8">
    <source>
        <dbReference type="ARBA" id="ARBA00023136"/>
    </source>
</evidence>
<dbReference type="GO" id="GO:0015123">
    <property type="term" value="F:acetate transmembrane transporter activity"/>
    <property type="evidence" value="ECO:0007669"/>
    <property type="project" value="TreeGrafter"/>
</dbReference>
<reference evidence="11" key="1">
    <citation type="submission" date="2022-12" db="EMBL/GenBank/DDBJ databases">
        <title>Paraconexibacter alkalitolerans sp. nov. and Baekduia alba sp. nov., isolated from soil and emended description of the genera Paraconexibacter (Chun et al., 2020) and Baekduia (An et al., 2020).</title>
        <authorList>
            <person name="Vieira S."/>
            <person name="Huber K.J."/>
            <person name="Geppert A."/>
            <person name="Wolf J."/>
            <person name="Neumann-Schaal M."/>
            <person name="Muesken M."/>
            <person name="Overmann J."/>
        </authorList>
    </citation>
    <scope>NUCLEOTIDE SEQUENCE</scope>
    <source>
        <strain evidence="11">AEG42_29</strain>
    </source>
</reference>
<feature type="transmembrane region" description="Helical" evidence="10">
    <location>
        <begin position="481"/>
        <end position="502"/>
    </location>
</feature>
<evidence type="ECO:0000256" key="4">
    <source>
        <dbReference type="ARBA" id="ARBA00022475"/>
    </source>
</evidence>
<dbReference type="KEGG" id="parq:DSM112329_00926"/>
<keyword evidence="3" id="KW-0813">Transport</keyword>
<evidence type="ECO:0000256" key="9">
    <source>
        <dbReference type="RuleBase" id="RU362091"/>
    </source>
</evidence>
<dbReference type="GO" id="GO:0005886">
    <property type="term" value="C:plasma membrane"/>
    <property type="evidence" value="ECO:0007669"/>
    <property type="project" value="UniProtKB-SubCell"/>
</dbReference>
<evidence type="ECO:0000256" key="7">
    <source>
        <dbReference type="ARBA" id="ARBA00022989"/>
    </source>
</evidence>
<evidence type="ECO:0000256" key="5">
    <source>
        <dbReference type="ARBA" id="ARBA00022692"/>
    </source>
</evidence>
<proteinExistence type="inferred from homology"/>
<feature type="transmembrane region" description="Helical" evidence="10">
    <location>
        <begin position="12"/>
        <end position="31"/>
    </location>
</feature>
<evidence type="ECO:0000256" key="1">
    <source>
        <dbReference type="ARBA" id="ARBA00004651"/>
    </source>
</evidence>
<keyword evidence="7 10" id="KW-1133">Transmembrane helix</keyword>
<organism evidence="11">
    <name type="scientific">Paraconexibacter sp. AEG42_29</name>
    <dbReference type="NCBI Taxonomy" id="2997339"/>
    <lineage>
        <taxon>Bacteria</taxon>
        <taxon>Bacillati</taxon>
        <taxon>Actinomycetota</taxon>
        <taxon>Thermoleophilia</taxon>
        <taxon>Solirubrobacterales</taxon>
        <taxon>Paraconexibacteraceae</taxon>
        <taxon>Paraconexibacter</taxon>
    </lineage>
</organism>
<dbReference type="GO" id="GO:0006847">
    <property type="term" value="P:plasma membrane acetate transport"/>
    <property type="evidence" value="ECO:0007669"/>
    <property type="project" value="TreeGrafter"/>
</dbReference>
<evidence type="ECO:0000256" key="6">
    <source>
        <dbReference type="ARBA" id="ARBA00022847"/>
    </source>
</evidence>